<proteinExistence type="predicted"/>
<evidence type="ECO:0000313" key="1">
    <source>
        <dbReference type="EMBL" id="GFD13921.1"/>
    </source>
</evidence>
<gene>
    <name evidence="1" type="ORF">Tci_885890</name>
</gene>
<keyword evidence="1" id="KW-0695">RNA-directed DNA polymerase</keyword>
<accession>A0A699TW39</accession>
<protein>
    <submittedName>
        <fullName evidence="1">Reverse transcriptase domain-containing protein</fullName>
    </submittedName>
</protein>
<reference evidence="1" key="1">
    <citation type="journal article" date="2019" name="Sci. Rep.">
        <title>Draft genome of Tanacetum cinerariifolium, the natural source of mosquito coil.</title>
        <authorList>
            <person name="Yamashiro T."/>
            <person name="Shiraishi A."/>
            <person name="Satake H."/>
            <person name="Nakayama K."/>
        </authorList>
    </citation>
    <scope>NUCLEOTIDE SEQUENCE</scope>
</reference>
<comment type="caution">
    <text evidence="1">The sequence shown here is derived from an EMBL/GenBank/DDBJ whole genome shotgun (WGS) entry which is preliminary data.</text>
</comment>
<sequence>MNTMYKAFTQKLKDAPQQQDFTNAEPPIIEPWNLDSDDLHPGNVKENAFV</sequence>
<dbReference type="AlphaFoldDB" id="A0A699TW39"/>
<keyword evidence="1" id="KW-0808">Transferase</keyword>
<keyword evidence="1" id="KW-0548">Nucleotidyltransferase</keyword>
<name>A0A699TW39_TANCI</name>
<dbReference type="GO" id="GO:0003964">
    <property type="term" value="F:RNA-directed DNA polymerase activity"/>
    <property type="evidence" value="ECO:0007669"/>
    <property type="project" value="UniProtKB-KW"/>
</dbReference>
<dbReference type="EMBL" id="BKCJ011275771">
    <property type="protein sequence ID" value="GFD13921.1"/>
    <property type="molecule type" value="Genomic_DNA"/>
</dbReference>
<organism evidence="1">
    <name type="scientific">Tanacetum cinerariifolium</name>
    <name type="common">Dalmatian daisy</name>
    <name type="synonym">Chrysanthemum cinerariifolium</name>
    <dbReference type="NCBI Taxonomy" id="118510"/>
    <lineage>
        <taxon>Eukaryota</taxon>
        <taxon>Viridiplantae</taxon>
        <taxon>Streptophyta</taxon>
        <taxon>Embryophyta</taxon>
        <taxon>Tracheophyta</taxon>
        <taxon>Spermatophyta</taxon>
        <taxon>Magnoliopsida</taxon>
        <taxon>eudicotyledons</taxon>
        <taxon>Gunneridae</taxon>
        <taxon>Pentapetalae</taxon>
        <taxon>asterids</taxon>
        <taxon>campanulids</taxon>
        <taxon>Asterales</taxon>
        <taxon>Asteraceae</taxon>
        <taxon>Asteroideae</taxon>
        <taxon>Anthemideae</taxon>
        <taxon>Anthemidinae</taxon>
        <taxon>Tanacetum</taxon>
    </lineage>
</organism>
<feature type="non-terminal residue" evidence="1">
    <location>
        <position position="50"/>
    </location>
</feature>